<evidence type="ECO:0000313" key="1">
    <source>
        <dbReference type="EMBL" id="KAF9504379.1"/>
    </source>
</evidence>
<name>A0A9P6AEQ3_9AGAM</name>
<sequence length="71" mass="7792">MVESDLNTTDAEDRCEPGMPIPNSCADLCGESFIAADSNHVKASTMYFSDTSMIGKLTKVKRAVMRDKSSW</sequence>
<keyword evidence="2" id="KW-1185">Reference proteome</keyword>
<reference evidence="1" key="1">
    <citation type="journal article" date="2020" name="Nat. Commun.">
        <title>Large-scale genome sequencing of mycorrhizal fungi provides insights into the early evolution of symbiotic traits.</title>
        <authorList>
            <person name="Miyauchi S."/>
            <person name="Kiss E."/>
            <person name="Kuo A."/>
            <person name="Drula E."/>
            <person name="Kohler A."/>
            <person name="Sanchez-Garcia M."/>
            <person name="Morin E."/>
            <person name="Andreopoulos B."/>
            <person name="Barry K.W."/>
            <person name="Bonito G."/>
            <person name="Buee M."/>
            <person name="Carver A."/>
            <person name="Chen C."/>
            <person name="Cichocki N."/>
            <person name="Clum A."/>
            <person name="Culley D."/>
            <person name="Crous P.W."/>
            <person name="Fauchery L."/>
            <person name="Girlanda M."/>
            <person name="Hayes R.D."/>
            <person name="Keri Z."/>
            <person name="LaButti K."/>
            <person name="Lipzen A."/>
            <person name="Lombard V."/>
            <person name="Magnuson J."/>
            <person name="Maillard F."/>
            <person name="Murat C."/>
            <person name="Nolan M."/>
            <person name="Ohm R.A."/>
            <person name="Pangilinan J."/>
            <person name="Pereira M.F."/>
            <person name="Perotto S."/>
            <person name="Peter M."/>
            <person name="Pfister S."/>
            <person name="Riley R."/>
            <person name="Sitrit Y."/>
            <person name="Stielow J.B."/>
            <person name="Szollosi G."/>
            <person name="Zifcakova L."/>
            <person name="Stursova M."/>
            <person name="Spatafora J.W."/>
            <person name="Tedersoo L."/>
            <person name="Vaario L.M."/>
            <person name="Yamada A."/>
            <person name="Yan M."/>
            <person name="Wang P."/>
            <person name="Xu J."/>
            <person name="Bruns T."/>
            <person name="Baldrian P."/>
            <person name="Vilgalys R."/>
            <person name="Dunand C."/>
            <person name="Henrissat B."/>
            <person name="Grigoriev I.V."/>
            <person name="Hibbett D."/>
            <person name="Nagy L.G."/>
            <person name="Martin F.M."/>
        </authorList>
    </citation>
    <scope>NUCLEOTIDE SEQUENCE</scope>
    <source>
        <strain evidence="1">UP504</strain>
    </source>
</reference>
<dbReference type="EMBL" id="MU129233">
    <property type="protein sequence ID" value="KAF9504379.1"/>
    <property type="molecule type" value="Genomic_DNA"/>
</dbReference>
<protein>
    <submittedName>
        <fullName evidence="1">Uncharacterized protein</fullName>
    </submittedName>
</protein>
<comment type="caution">
    <text evidence="1">The sequence shown here is derived from an EMBL/GenBank/DDBJ whole genome shotgun (WGS) entry which is preliminary data.</text>
</comment>
<accession>A0A9P6AEQ3</accession>
<dbReference type="AlphaFoldDB" id="A0A9P6AEQ3"/>
<dbReference type="Proteomes" id="UP000886523">
    <property type="component" value="Unassembled WGS sequence"/>
</dbReference>
<proteinExistence type="predicted"/>
<gene>
    <name evidence="1" type="ORF">BS47DRAFT_1308271</name>
</gene>
<evidence type="ECO:0000313" key="2">
    <source>
        <dbReference type="Proteomes" id="UP000886523"/>
    </source>
</evidence>
<dbReference type="OrthoDB" id="2666777at2759"/>
<organism evidence="1 2">
    <name type="scientific">Hydnum rufescens UP504</name>
    <dbReference type="NCBI Taxonomy" id="1448309"/>
    <lineage>
        <taxon>Eukaryota</taxon>
        <taxon>Fungi</taxon>
        <taxon>Dikarya</taxon>
        <taxon>Basidiomycota</taxon>
        <taxon>Agaricomycotina</taxon>
        <taxon>Agaricomycetes</taxon>
        <taxon>Cantharellales</taxon>
        <taxon>Hydnaceae</taxon>
        <taxon>Hydnum</taxon>
    </lineage>
</organism>